<evidence type="ECO:0000313" key="3">
    <source>
        <dbReference type="Proteomes" id="UP000275385"/>
    </source>
</evidence>
<organism evidence="2 3">
    <name type="scientific">Coniochaeta pulveracea</name>
    <dbReference type="NCBI Taxonomy" id="177199"/>
    <lineage>
        <taxon>Eukaryota</taxon>
        <taxon>Fungi</taxon>
        <taxon>Dikarya</taxon>
        <taxon>Ascomycota</taxon>
        <taxon>Pezizomycotina</taxon>
        <taxon>Sordariomycetes</taxon>
        <taxon>Sordariomycetidae</taxon>
        <taxon>Coniochaetales</taxon>
        <taxon>Coniochaetaceae</taxon>
        <taxon>Coniochaeta</taxon>
    </lineage>
</organism>
<dbReference type="STRING" id="177199.A0A420XVZ4"/>
<protein>
    <recommendedName>
        <fullName evidence="4">CsbD-like domain-containing protein</fullName>
    </recommendedName>
</protein>
<sequence>MASYNNKSTPGTAGYTANTSVTGTTQATENTGERVARGVKGVFAQGHGVGESLRGNINSAIDSFTGDTTKQAHDEEVARGGFREVANKEFEKKGTTDKAL</sequence>
<reference evidence="2 3" key="1">
    <citation type="submission" date="2018-08" db="EMBL/GenBank/DDBJ databases">
        <title>Draft genome of the lignicolous fungus Coniochaeta pulveracea.</title>
        <authorList>
            <person name="Borstlap C.J."/>
            <person name="De Witt R.N."/>
            <person name="Botha A."/>
            <person name="Volschenk H."/>
        </authorList>
    </citation>
    <scope>NUCLEOTIDE SEQUENCE [LARGE SCALE GENOMIC DNA]</scope>
    <source>
        <strain evidence="2 3">CAB683</strain>
    </source>
</reference>
<feature type="compositionally biased region" description="Polar residues" evidence="1">
    <location>
        <begin position="1"/>
        <end position="30"/>
    </location>
</feature>
<keyword evidence="3" id="KW-1185">Reference proteome</keyword>
<feature type="region of interest" description="Disordered" evidence="1">
    <location>
        <begin position="1"/>
        <end position="34"/>
    </location>
</feature>
<name>A0A420XVZ4_9PEZI</name>
<dbReference type="AlphaFoldDB" id="A0A420XVZ4"/>
<evidence type="ECO:0000256" key="1">
    <source>
        <dbReference type="SAM" id="MobiDB-lite"/>
    </source>
</evidence>
<dbReference type="OrthoDB" id="2590867at2759"/>
<dbReference type="Proteomes" id="UP000275385">
    <property type="component" value="Unassembled WGS sequence"/>
</dbReference>
<comment type="caution">
    <text evidence="2">The sequence shown here is derived from an EMBL/GenBank/DDBJ whole genome shotgun (WGS) entry which is preliminary data.</text>
</comment>
<accession>A0A420XVZ4</accession>
<gene>
    <name evidence="2" type="ORF">DL546_000233</name>
</gene>
<proteinExistence type="predicted"/>
<evidence type="ECO:0000313" key="2">
    <source>
        <dbReference type="EMBL" id="RKU39749.1"/>
    </source>
</evidence>
<evidence type="ECO:0008006" key="4">
    <source>
        <dbReference type="Google" id="ProtNLM"/>
    </source>
</evidence>
<dbReference type="EMBL" id="QVQW01000154">
    <property type="protein sequence ID" value="RKU39749.1"/>
    <property type="molecule type" value="Genomic_DNA"/>
</dbReference>